<dbReference type="InterPro" id="IPR011009">
    <property type="entry name" value="Kinase-like_dom_sf"/>
</dbReference>
<sequence>MLRQNVDYLLNNAKKYSEEGKEKYNKKFYSEAIELFNKSIEEYEKVKSISLNKNNKELFNKAVNNITTLKKLILNSEFYIIQNNIKTNLNLKNPKDGYKNLENNLQELKELHKKAEELKHSELIKHINTLIDKTERNTDSLKIKYLKEEYEKNNNNITRLENLLNESYKIEKEIKHYKDNLRELQRLIADRIIELKINNLEKNTIAKANLLYKKKEYFKSREVYKNALKELNDIEDYAVKLKIVRFRNKLNNLKNLINENIRRLNDILLSEEKPEKTVELIDIEEINLENIQYTPKTPEQFTPKPYPASSLPYELAQNYKDVELIGQGGFARVFKAVRIKDNLPVAIKIPISLDPQTGKSFINELKIWSSLDHPNIVKVYDYNVFPIPYIEMELCDADLNEYMKTKKLSLREISFLIFNIAEGLKYVHSKGIIHRDLKPHNILLKDGIPKISDWGLSKVISQSTSTTRGGFTPYYAAPEQIRKEIEDERTDIWQLGVIFYQLTTNQLPFKGDNLREIDMNILTKKPTPPKEINPEIDDTLNKIILKCLNKKPEDRYQSVLELQKDLAKYLQITFKEELSKSITTKDFSRSAYYCGDLILLNLKINNGVEAYKYIGDLIHYAKGEVKEELLKLKEAVKYRVENNIPIPYEIVKKAEVIIHKIRLGFKS</sequence>
<proteinExistence type="predicted"/>
<dbReference type="PROSITE" id="PS00108">
    <property type="entry name" value="PROTEIN_KINASE_ST"/>
    <property type="match status" value="1"/>
</dbReference>
<dbReference type="KEGG" id="mig:Metig_0123"/>
<dbReference type="RefSeq" id="WP_013798293.1">
    <property type="nucleotide sequence ID" value="NC_015562.1"/>
</dbReference>
<dbReference type="AlphaFoldDB" id="F6BEU8"/>
<dbReference type="HOGENOM" id="CLU_026763_0_0_2"/>
<dbReference type="OrthoDB" id="41005at2157"/>
<name>F6BEU8_METIK</name>
<keyword evidence="5" id="KW-0723">Serine/threonine-protein kinase</keyword>
<keyword evidence="1" id="KW-0547">Nucleotide-binding</keyword>
<dbReference type="Pfam" id="PF00069">
    <property type="entry name" value="Pkinase"/>
    <property type="match status" value="1"/>
</dbReference>
<keyword evidence="5" id="KW-0808">Transferase</keyword>
<dbReference type="SMART" id="SM00220">
    <property type="entry name" value="S_TKc"/>
    <property type="match status" value="1"/>
</dbReference>
<dbReference type="CDD" id="cd14014">
    <property type="entry name" value="STKc_PknB_like"/>
    <property type="match status" value="1"/>
</dbReference>
<dbReference type="EMBL" id="CP002737">
    <property type="protein sequence ID" value="AEF95684.1"/>
    <property type="molecule type" value="Genomic_DNA"/>
</dbReference>
<dbReference type="Gene3D" id="1.10.510.10">
    <property type="entry name" value="Transferase(Phosphotransferase) domain 1"/>
    <property type="match status" value="1"/>
</dbReference>
<dbReference type="InterPro" id="IPR045269">
    <property type="entry name" value="Atg1-like"/>
</dbReference>
<evidence type="ECO:0000256" key="1">
    <source>
        <dbReference type="ARBA" id="ARBA00022741"/>
    </source>
</evidence>
<dbReference type="SUPFAM" id="SSF56112">
    <property type="entry name" value="Protein kinase-like (PK-like)"/>
    <property type="match status" value="1"/>
</dbReference>
<reference evidence="5 6" key="1">
    <citation type="submission" date="2011-05" db="EMBL/GenBank/DDBJ databases">
        <title>Complete sequence of Methanotorris igneus Kol 5.</title>
        <authorList>
            <consortium name="US DOE Joint Genome Institute"/>
            <person name="Lucas S."/>
            <person name="Han J."/>
            <person name="Lapidus A."/>
            <person name="Cheng J.-F."/>
            <person name="Goodwin L."/>
            <person name="Pitluck S."/>
            <person name="Peters L."/>
            <person name="Mikhailova N."/>
            <person name="Chertkov O."/>
            <person name="Han C."/>
            <person name="Tapia R."/>
            <person name="Land M."/>
            <person name="Hauser L."/>
            <person name="Kyrpides N."/>
            <person name="Ivanova N."/>
            <person name="Pagani I."/>
            <person name="Sieprawska-Lupa M."/>
            <person name="Whitman W."/>
            <person name="Woyke T."/>
        </authorList>
    </citation>
    <scope>NUCLEOTIDE SEQUENCE [LARGE SCALE GENOMIC DNA]</scope>
    <source>
        <strain evidence="6">DSM 5666 / JCM 11834 / Kol 5</strain>
    </source>
</reference>
<organism evidence="6">
    <name type="scientific">Methanotorris igneus (strain DSM 5666 / JCM 11834 / Kol 5)</name>
    <dbReference type="NCBI Taxonomy" id="880724"/>
    <lineage>
        <taxon>Archaea</taxon>
        <taxon>Methanobacteriati</taxon>
        <taxon>Methanobacteriota</taxon>
        <taxon>Methanomada group</taxon>
        <taxon>Methanococci</taxon>
        <taxon>Methanococcales</taxon>
        <taxon>Methanocaldococcaceae</taxon>
        <taxon>Methanotorris</taxon>
    </lineage>
</organism>
<dbReference type="GO" id="GO:0005737">
    <property type="term" value="C:cytoplasm"/>
    <property type="evidence" value="ECO:0007669"/>
    <property type="project" value="TreeGrafter"/>
</dbReference>
<accession>F6BEU8</accession>
<evidence type="ECO:0000313" key="5">
    <source>
        <dbReference type="EMBL" id="AEF95684.1"/>
    </source>
</evidence>
<keyword evidence="5" id="KW-0418">Kinase</keyword>
<protein>
    <submittedName>
        <fullName evidence="5">Serine/threonine protein kinase</fullName>
    </submittedName>
</protein>
<evidence type="ECO:0000256" key="3">
    <source>
        <dbReference type="SAM" id="Coils"/>
    </source>
</evidence>
<gene>
    <name evidence="5" type="ordered locus">Metig_0123</name>
</gene>
<dbReference type="Proteomes" id="UP000009227">
    <property type="component" value="Chromosome"/>
</dbReference>
<dbReference type="PROSITE" id="PS50011">
    <property type="entry name" value="PROTEIN_KINASE_DOM"/>
    <property type="match status" value="1"/>
</dbReference>
<dbReference type="GO" id="GO:0005524">
    <property type="term" value="F:ATP binding"/>
    <property type="evidence" value="ECO:0007669"/>
    <property type="project" value="UniProtKB-KW"/>
</dbReference>
<dbReference type="InterPro" id="IPR008271">
    <property type="entry name" value="Ser/Thr_kinase_AS"/>
</dbReference>
<evidence type="ECO:0000256" key="2">
    <source>
        <dbReference type="ARBA" id="ARBA00022840"/>
    </source>
</evidence>
<dbReference type="InterPro" id="IPR017441">
    <property type="entry name" value="Protein_kinase_ATP_BS"/>
</dbReference>
<dbReference type="STRING" id="880724.Metig_0123"/>
<dbReference type="GeneID" id="10642958"/>
<dbReference type="GO" id="GO:0004674">
    <property type="term" value="F:protein serine/threonine kinase activity"/>
    <property type="evidence" value="ECO:0007669"/>
    <property type="project" value="UniProtKB-KW"/>
</dbReference>
<dbReference type="PANTHER" id="PTHR24348">
    <property type="entry name" value="SERINE/THREONINE-PROTEIN KINASE UNC-51-RELATED"/>
    <property type="match status" value="1"/>
</dbReference>
<dbReference type="SMR" id="F6BEU8"/>
<keyword evidence="2" id="KW-0067">ATP-binding</keyword>
<keyword evidence="6" id="KW-1185">Reference proteome</keyword>
<evidence type="ECO:0000313" key="6">
    <source>
        <dbReference type="Proteomes" id="UP000009227"/>
    </source>
</evidence>
<dbReference type="Gene3D" id="3.30.200.20">
    <property type="entry name" value="Phosphorylase Kinase, domain 1"/>
    <property type="match status" value="1"/>
</dbReference>
<feature type="coiled-coil region" evidence="3">
    <location>
        <begin position="91"/>
        <end position="187"/>
    </location>
</feature>
<evidence type="ECO:0000259" key="4">
    <source>
        <dbReference type="PROSITE" id="PS50011"/>
    </source>
</evidence>
<feature type="domain" description="Protein kinase" evidence="4">
    <location>
        <begin position="319"/>
        <end position="570"/>
    </location>
</feature>
<dbReference type="InterPro" id="IPR000719">
    <property type="entry name" value="Prot_kinase_dom"/>
</dbReference>
<keyword evidence="3" id="KW-0175">Coiled coil</keyword>
<dbReference type="PROSITE" id="PS00107">
    <property type="entry name" value="PROTEIN_KINASE_ATP"/>
    <property type="match status" value="1"/>
</dbReference>